<sequence>MYSMRPFLMLRPRKLSLASLTMQLGHCGYTIWIPRLMDLGSSKLLQNPFVFSRLASPVLEDCCLGQLRSHIVRYYADRSSKGWMGG</sequence>
<proteinExistence type="predicted"/>
<reference evidence="1 2" key="1">
    <citation type="submission" date="2024-07" db="EMBL/GenBank/DDBJ databases">
        <title>Section-level genome sequencing and comparative genomics of Aspergillus sections Usti and Cavernicolus.</title>
        <authorList>
            <consortium name="Lawrence Berkeley National Laboratory"/>
            <person name="Nybo J.L."/>
            <person name="Vesth T.C."/>
            <person name="Theobald S."/>
            <person name="Frisvad J.C."/>
            <person name="Larsen T.O."/>
            <person name="Kjaerboelling I."/>
            <person name="Rothschild-Mancinelli K."/>
            <person name="Lyhne E.K."/>
            <person name="Kogle M.E."/>
            <person name="Barry K."/>
            <person name="Clum A."/>
            <person name="Na H."/>
            <person name="Ledsgaard L."/>
            <person name="Lin J."/>
            <person name="Lipzen A."/>
            <person name="Kuo A."/>
            <person name="Riley R."/>
            <person name="Mondo S."/>
            <person name="Labutti K."/>
            <person name="Haridas S."/>
            <person name="Pangalinan J."/>
            <person name="Salamov A.A."/>
            <person name="Simmons B.A."/>
            <person name="Magnuson J.K."/>
            <person name="Chen J."/>
            <person name="Drula E."/>
            <person name="Henrissat B."/>
            <person name="Wiebenga A."/>
            <person name="Lubbers R.J."/>
            <person name="Gomes A.C."/>
            <person name="Makela M.R."/>
            <person name="Stajich J."/>
            <person name="Grigoriev I.V."/>
            <person name="Mortensen U.H."/>
            <person name="De Vries R.P."/>
            <person name="Baker S.E."/>
            <person name="Andersen M.R."/>
        </authorList>
    </citation>
    <scope>NUCLEOTIDE SEQUENCE [LARGE SCALE GENOMIC DNA]</scope>
    <source>
        <strain evidence="1 2">CBS 209.92</strain>
    </source>
</reference>
<evidence type="ECO:0000313" key="2">
    <source>
        <dbReference type="Proteomes" id="UP001610563"/>
    </source>
</evidence>
<evidence type="ECO:0000313" key="1">
    <source>
        <dbReference type="EMBL" id="KAL2799723.1"/>
    </source>
</evidence>
<dbReference type="EMBL" id="JBFTWV010000006">
    <property type="protein sequence ID" value="KAL2799723.1"/>
    <property type="molecule type" value="Genomic_DNA"/>
</dbReference>
<accession>A0ABR4GL19</accession>
<name>A0ABR4GL19_9EURO</name>
<organism evidence="1 2">
    <name type="scientific">Aspergillus keveii</name>
    <dbReference type="NCBI Taxonomy" id="714993"/>
    <lineage>
        <taxon>Eukaryota</taxon>
        <taxon>Fungi</taxon>
        <taxon>Dikarya</taxon>
        <taxon>Ascomycota</taxon>
        <taxon>Pezizomycotina</taxon>
        <taxon>Eurotiomycetes</taxon>
        <taxon>Eurotiomycetidae</taxon>
        <taxon>Eurotiales</taxon>
        <taxon>Aspergillaceae</taxon>
        <taxon>Aspergillus</taxon>
        <taxon>Aspergillus subgen. Nidulantes</taxon>
    </lineage>
</organism>
<gene>
    <name evidence="1" type="ORF">BJX66DRAFT_292526</name>
</gene>
<protein>
    <submittedName>
        <fullName evidence="1">Uncharacterized protein</fullName>
    </submittedName>
</protein>
<keyword evidence="2" id="KW-1185">Reference proteome</keyword>
<comment type="caution">
    <text evidence="1">The sequence shown here is derived from an EMBL/GenBank/DDBJ whole genome shotgun (WGS) entry which is preliminary data.</text>
</comment>
<dbReference type="Proteomes" id="UP001610563">
    <property type="component" value="Unassembled WGS sequence"/>
</dbReference>